<reference evidence="1" key="1">
    <citation type="submission" date="2023-04" db="EMBL/GenBank/DDBJ databases">
        <title>Ambrosiozyma monospora NBRC 10751.</title>
        <authorList>
            <person name="Ichikawa N."/>
            <person name="Sato H."/>
            <person name="Tonouchi N."/>
        </authorList>
    </citation>
    <scope>NUCLEOTIDE SEQUENCE</scope>
    <source>
        <strain evidence="1">NBRC 10751</strain>
    </source>
</reference>
<evidence type="ECO:0000313" key="2">
    <source>
        <dbReference type="Proteomes" id="UP001165064"/>
    </source>
</evidence>
<evidence type="ECO:0000313" key="1">
    <source>
        <dbReference type="EMBL" id="GME81517.1"/>
    </source>
</evidence>
<comment type="caution">
    <text evidence="1">The sequence shown here is derived from an EMBL/GenBank/DDBJ whole genome shotgun (WGS) entry which is preliminary data.</text>
</comment>
<dbReference type="EMBL" id="BSXS01003558">
    <property type="protein sequence ID" value="GME81517.1"/>
    <property type="molecule type" value="Genomic_DNA"/>
</dbReference>
<protein>
    <submittedName>
        <fullName evidence="1">Unnamed protein product</fullName>
    </submittedName>
</protein>
<organism evidence="1 2">
    <name type="scientific">Ambrosiozyma monospora</name>
    <name type="common">Yeast</name>
    <name type="synonym">Endomycopsis monosporus</name>
    <dbReference type="NCBI Taxonomy" id="43982"/>
    <lineage>
        <taxon>Eukaryota</taxon>
        <taxon>Fungi</taxon>
        <taxon>Dikarya</taxon>
        <taxon>Ascomycota</taxon>
        <taxon>Saccharomycotina</taxon>
        <taxon>Pichiomycetes</taxon>
        <taxon>Pichiales</taxon>
        <taxon>Pichiaceae</taxon>
        <taxon>Ambrosiozyma</taxon>
    </lineage>
</organism>
<accession>A0ACB5T5J2</accession>
<keyword evidence="2" id="KW-1185">Reference proteome</keyword>
<sequence length="500" mass="56962">MDYLKFVAPLFENNNQLKKDYLDNKNIVEMRKIYMKAKGKTGLQLVQEEQSISLDELKDEVYESKFGGKKLNKYAIISVATIGCGKTTTALILQNLYPELVGHIQNDNLSNPVKDKLVKGALELFVDKQIVVLDKNNHQFRERKQIFDDFAKLNVVIPTDKLKFVCLNFVAGSGAPDEELWKVTKNRIIERGDNHQSIKAEGDGKMAESIMKGFISRFQPVNTKRHPDSDFDLVINLEVNANRSSLDNAKVIVKQLREFASDLQLPEPTEEQFQKAFDDALKYKPKITKTFKTSKSNKKKAKKPQYFGIDIPKEKFLASFTKLLQESNSPSANDFYNNLIANKRVQTEFHVTLIHSGSALSKNAPKKDRKTWNNYVNEYFREDLKLLNQTHQLNNDLKEKQCKLPSGFTATVGLKELCWDDRVMCVSVDLIGVKNGSGEAVDLPIGNKYLHITIGTAKHSVKAFESNKLLSNLYDFKDEGVHTIKFTKELLSDLPIFVHF</sequence>
<name>A0ACB5T5J2_AMBMO</name>
<gene>
    <name evidence="1" type="ORF">Amon02_000499300</name>
</gene>
<dbReference type="Proteomes" id="UP001165064">
    <property type="component" value="Unassembled WGS sequence"/>
</dbReference>
<proteinExistence type="predicted"/>